<proteinExistence type="inferred from homology"/>
<dbReference type="SUPFAM" id="SSF103473">
    <property type="entry name" value="MFS general substrate transporter"/>
    <property type="match status" value="1"/>
</dbReference>
<dbReference type="PANTHER" id="PTHR23502:SF132">
    <property type="entry name" value="POLYAMINE TRANSPORTER 2-RELATED"/>
    <property type="match status" value="1"/>
</dbReference>
<accession>A0A1H4F9R6</accession>
<evidence type="ECO:0000313" key="10">
    <source>
        <dbReference type="EMBL" id="SEA94055.1"/>
    </source>
</evidence>
<dbReference type="Proteomes" id="UP000198703">
    <property type="component" value="Unassembled WGS sequence"/>
</dbReference>
<dbReference type="Gene3D" id="1.20.1720.10">
    <property type="entry name" value="Multidrug resistance protein D"/>
    <property type="match status" value="1"/>
</dbReference>
<feature type="transmembrane region" description="Helical" evidence="8">
    <location>
        <begin position="366"/>
        <end position="386"/>
    </location>
</feature>
<evidence type="ECO:0000256" key="6">
    <source>
        <dbReference type="ARBA" id="ARBA00022989"/>
    </source>
</evidence>
<feature type="transmembrane region" description="Helical" evidence="8">
    <location>
        <begin position="98"/>
        <end position="119"/>
    </location>
</feature>
<feature type="domain" description="Major facilitator superfamily (MFS) profile" evidence="9">
    <location>
        <begin position="4"/>
        <end position="391"/>
    </location>
</feature>
<feature type="transmembrane region" description="Helical" evidence="8">
    <location>
        <begin position="131"/>
        <end position="153"/>
    </location>
</feature>
<dbReference type="InterPro" id="IPR020846">
    <property type="entry name" value="MFS_dom"/>
</dbReference>
<dbReference type="NCBIfam" id="TIGR00710">
    <property type="entry name" value="efflux_Bcr_CflA"/>
    <property type="match status" value="1"/>
</dbReference>
<evidence type="ECO:0000256" key="8">
    <source>
        <dbReference type="RuleBase" id="RU365088"/>
    </source>
</evidence>
<comment type="caution">
    <text evidence="8">Lacks conserved residue(s) required for the propagation of feature annotation.</text>
</comment>
<reference evidence="10 11" key="1">
    <citation type="submission" date="2016-10" db="EMBL/GenBank/DDBJ databases">
        <authorList>
            <person name="de Groot N.N."/>
        </authorList>
    </citation>
    <scope>NUCLEOTIDE SEQUENCE [LARGE SCALE GENOMIC DNA]</scope>
    <source>
        <strain evidence="10 11">DSM 15345</strain>
    </source>
</reference>
<dbReference type="GO" id="GO:1990961">
    <property type="term" value="P:xenobiotic detoxification by transmembrane export across the plasma membrane"/>
    <property type="evidence" value="ECO:0007669"/>
    <property type="project" value="InterPro"/>
</dbReference>
<protein>
    <recommendedName>
        <fullName evidence="8">Bcr/CflA family efflux transporter</fullName>
    </recommendedName>
</protein>
<dbReference type="InterPro" id="IPR011701">
    <property type="entry name" value="MFS"/>
</dbReference>
<dbReference type="PANTHER" id="PTHR23502">
    <property type="entry name" value="MAJOR FACILITATOR SUPERFAMILY"/>
    <property type="match status" value="1"/>
</dbReference>
<dbReference type="GO" id="GO:0005886">
    <property type="term" value="C:plasma membrane"/>
    <property type="evidence" value="ECO:0007669"/>
    <property type="project" value="UniProtKB-SubCell"/>
</dbReference>
<dbReference type="InterPro" id="IPR004812">
    <property type="entry name" value="Efflux_drug-R_Bcr/CmlA"/>
</dbReference>
<dbReference type="RefSeq" id="WP_175479001.1">
    <property type="nucleotide sequence ID" value="NZ_FNQM01000020.1"/>
</dbReference>
<evidence type="ECO:0000256" key="7">
    <source>
        <dbReference type="ARBA" id="ARBA00023136"/>
    </source>
</evidence>
<keyword evidence="3 8" id="KW-0813">Transport</keyword>
<feature type="transmembrane region" description="Helical" evidence="8">
    <location>
        <begin position="245"/>
        <end position="264"/>
    </location>
</feature>
<feature type="transmembrane region" description="Helical" evidence="8">
    <location>
        <begin position="73"/>
        <end position="92"/>
    </location>
</feature>
<gene>
    <name evidence="10" type="ORF">SAMN05444370_1209</name>
</gene>
<feature type="transmembrane region" description="Helical" evidence="8">
    <location>
        <begin position="305"/>
        <end position="329"/>
    </location>
</feature>
<keyword evidence="8" id="KW-0997">Cell inner membrane</keyword>
<feature type="transmembrane region" description="Helical" evidence="8">
    <location>
        <begin position="45"/>
        <end position="61"/>
    </location>
</feature>
<sequence>MPDRLRLVALLAALTALGPFAMQSLAPALPMIATSFSVNAEAAQMMLSLSILAIGVSTLLLGPLSDVHGRRPVALASVAVTVVASGAVAIAPTLESAVAARVVQAGAAGAGMVLSRAIARDRFGPEGAGAVIAQVTAVMVLAPMVAPIIGGIIAAHLGWRAIFAATAGLAAVVGWLVWRGLAESNLARSEARGARAIAASLAAVSRSRRFWSYCVVAAMSLSSFLFFVGTAPYVVAEGFGAGPDVYGLGFAAVGAGYIASNLLYARLVGRVRGDMLMLGGLAAAVATSLACGLAVTWGWTGLHTVFAAAVLNSLASGLVVPNAMAGAVASCPERAGASSSLLGFVQFAVAACAAQLGAVIPHQDAGPMSLSMAAISALGLAGFIALSQRDVRKSLL</sequence>
<dbReference type="PROSITE" id="PS50850">
    <property type="entry name" value="MFS"/>
    <property type="match status" value="1"/>
</dbReference>
<evidence type="ECO:0000259" key="9">
    <source>
        <dbReference type="PROSITE" id="PS50850"/>
    </source>
</evidence>
<keyword evidence="4" id="KW-1003">Cell membrane</keyword>
<evidence type="ECO:0000256" key="5">
    <source>
        <dbReference type="ARBA" id="ARBA00022692"/>
    </source>
</evidence>
<comment type="similarity">
    <text evidence="2 8">Belongs to the major facilitator superfamily. Bcr/CmlA family.</text>
</comment>
<dbReference type="EMBL" id="FNQM01000020">
    <property type="protein sequence ID" value="SEA94055.1"/>
    <property type="molecule type" value="Genomic_DNA"/>
</dbReference>
<dbReference type="STRING" id="89524.SAMN05444370_1209"/>
<feature type="transmembrane region" description="Helical" evidence="8">
    <location>
        <begin position="276"/>
        <end position="299"/>
    </location>
</feature>
<keyword evidence="11" id="KW-1185">Reference proteome</keyword>
<evidence type="ECO:0000313" key="11">
    <source>
        <dbReference type="Proteomes" id="UP000198703"/>
    </source>
</evidence>
<feature type="transmembrane region" description="Helical" evidence="8">
    <location>
        <begin position="341"/>
        <end position="360"/>
    </location>
</feature>
<name>A0A1H4F9R6_9RHOB</name>
<evidence type="ECO:0000256" key="4">
    <source>
        <dbReference type="ARBA" id="ARBA00022475"/>
    </source>
</evidence>
<dbReference type="InterPro" id="IPR036259">
    <property type="entry name" value="MFS_trans_sf"/>
</dbReference>
<organism evidence="10 11">
    <name type="scientific">Rubrimonas cliftonensis</name>
    <dbReference type="NCBI Taxonomy" id="89524"/>
    <lineage>
        <taxon>Bacteria</taxon>
        <taxon>Pseudomonadati</taxon>
        <taxon>Pseudomonadota</taxon>
        <taxon>Alphaproteobacteria</taxon>
        <taxon>Rhodobacterales</taxon>
        <taxon>Paracoccaceae</taxon>
        <taxon>Rubrimonas</taxon>
    </lineage>
</organism>
<evidence type="ECO:0000256" key="2">
    <source>
        <dbReference type="ARBA" id="ARBA00006236"/>
    </source>
</evidence>
<comment type="subcellular location">
    <subcellularLocation>
        <location evidence="8">Cell inner membrane</location>
        <topology evidence="8">Multi-pass membrane protein</topology>
    </subcellularLocation>
    <subcellularLocation>
        <location evidence="1">Cell membrane</location>
        <topology evidence="1">Multi-pass membrane protein</topology>
    </subcellularLocation>
</comment>
<keyword evidence="5 8" id="KW-0812">Transmembrane</keyword>
<dbReference type="AlphaFoldDB" id="A0A1H4F9R6"/>
<dbReference type="Pfam" id="PF07690">
    <property type="entry name" value="MFS_1"/>
    <property type="match status" value="1"/>
</dbReference>
<keyword evidence="7 8" id="KW-0472">Membrane</keyword>
<evidence type="ECO:0000256" key="3">
    <source>
        <dbReference type="ARBA" id="ARBA00022448"/>
    </source>
</evidence>
<evidence type="ECO:0000256" key="1">
    <source>
        <dbReference type="ARBA" id="ARBA00004651"/>
    </source>
</evidence>
<feature type="transmembrane region" description="Helical" evidence="8">
    <location>
        <begin position="159"/>
        <end position="178"/>
    </location>
</feature>
<keyword evidence="6 8" id="KW-1133">Transmembrane helix</keyword>
<dbReference type="GO" id="GO:0042910">
    <property type="term" value="F:xenobiotic transmembrane transporter activity"/>
    <property type="evidence" value="ECO:0007669"/>
    <property type="project" value="InterPro"/>
</dbReference>
<feature type="transmembrane region" description="Helical" evidence="8">
    <location>
        <begin position="210"/>
        <end position="233"/>
    </location>
</feature>